<evidence type="ECO:0000313" key="1">
    <source>
        <dbReference type="EMBL" id="KAL0635599.1"/>
    </source>
</evidence>
<dbReference type="Proteomes" id="UP001447188">
    <property type="component" value="Unassembled WGS sequence"/>
</dbReference>
<dbReference type="EMBL" id="JBBBZM010000066">
    <property type="protein sequence ID" value="KAL0635599.1"/>
    <property type="molecule type" value="Genomic_DNA"/>
</dbReference>
<proteinExistence type="predicted"/>
<accession>A0ABR3GI51</accession>
<organism evidence="1 2">
    <name type="scientific">Discina gigas</name>
    <dbReference type="NCBI Taxonomy" id="1032678"/>
    <lineage>
        <taxon>Eukaryota</taxon>
        <taxon>Fungi</taxon>
        <taxon>Dikarya</taxon>
        <taxon>Ascomycota</taxon>
        <taxon>Pezizomycotina</taxon>
        <taxon>Pezizomycetes</taxon>
        <taxon>Pezizales</taxon>
        <taxon>Discinaceae</taxon>
        <taxon>Discina</taxon>
    </lineage>
</organism>
<evidence type="ECO:0000313" key="2">
    <source>
        <dbReference type="Proteomes" id="UP001447188"/>
    </source>
</evidence>
<protein>
    <recommendedName>
        <fullName evidence="3">F-box domain-containing protein</fullName>
    </recommendedName>
</protein>
<name>A0ABR3GI51_9PEZI</name>
<keyword evidence="2" id="KW-1185">Reference proteome</keyword>
<comment type="caution">
    <text evidence="1">The sequence shown here is derived from an EMBL/GenBank/DDBJ whole genome shotgun (WGS) entry which is preliminary data.</text>
</comment>
<gene>
    <name evidence="1" type="ORF">Q9L58_005418</name>
</gene>
<reference evidence="1 2" key="1">
    <citation type="submission" date="2024-02" db="EMBL/GenBank/DDBJ databases">
        <title>Discinaceae phylogenomics.</title>
        <authorList>
            <person name="Dirks A.C."/>
            <person name="James T.Y."/>
        </authorList>
    </citation>
    <scope>NUCLEOTIDE SEQUENCE [LARGE SCALE GENOMIC DNA]</scope>
    <source>
        <strain evidence="1 2">ACD0624</strain>
    </source>
</reference>
<evidence type="ECO:0008006" key="3">
    <source>
        <dbReference type="Google" id="ProtNLM"/>
    </source>
</evidence>
<sequence length="249" mass="28544">MSPPIVSLENLPMDILLEILKSLDSFSGLHSSILASPALNNVWNQNRYGISQGIARSEIGAEAWEDACRVMRYQASHDNSKDISTTPPGTLRIGGSQAAQLVFNKRKVDQCREIFSLKIFNPIQVFTGLELMTPGNKRFDAAFYRCWWYSVKFFDQEDGEQPFNPGDSYEMKSRCLAHLSPESVVDMEELLHIFTSPLVVNATMPSYLFMPWVTKDTVSQWRFSDVLWQLRLKVEGHWRKKFGIHTSMR</sequence>